<dbReference type="SUPFAM" id="SSF160207">
    <property type="entry name" value="NMB0488-like"/>
    <property type="match status" value="1"/>
</dbReference>
<keyword evidence="2" id="KW-1185">Reference proteome</keyword>
<name>A0ABP8FEM7_9BACT</name>
<proteinExistence type="predicted"/>
<evidence type="ECO:0000313" key="2">
    <source>
        <dbReference type="Proteomes" id="UP001501844"/>
    </source>
</evidence>
<dbReference type="EMBL" id="BAABGX010000001">
    <property type="protein sequence ID" value="GAA4301946.1"/>
    <property type="molecule type" value="Genomic_DNA"/>
</dbReference>
<sequence length="162" mass="19063">MNWFKPKKEKKLFSKKIAVYLSTEYKKILVAPFFVDESWLYYEQEEVEVLNFDVPDELIGESIKRNLQKFAEKNQDLTKRNLTDWPAFKASKLKTVKEFEKKYSRISISGLNEANISLSMDAETKSEHEINLRTTLSAYADNKLLGIRLKKIYQAQIDKKIE</sequence>
<gene>
    <name evidence="1" type="ORF">GCM10023183_13450</name>
</gene>
<accession>A0ABP8FEM7</accession>
<evidence type="ECO:0000313" key="1">
    <source>
        <dbReference type="EMBL" id="GAA4301946.1"/>
    </source>
</evidence>
<dbReference type="RefSeq" id="WP_345163937.1">
    <property type="nucleotide sequence ID" value="NZ_BAABGX010000001.1"/>
</dbReference>
<organism evidence="1 2">
    <name type="scientific">Nibribacter koreensis</name>
    <dbReference type="NCBI Taxonomy" id="1084519"/>
    <lineage>
        <taxon>Bacteria</taxon>
        <taxon>Pseudomonadati</taxon>
        <taxon>Bacteroidota</taxon>
        <taxon>Cytophagia</taxon>
        <taxon>Cytophagales</taxon>
        <taxon>Hymenobacteraceae</taxon>
        <taxon>Nibribacter</taxon>
    </lineage>
</organism>
<protein>
    <submittedName>
        <fullName evidence="1">Uncharacterized protein</fullName>
    </submittedName>
</protein>
<reference evidence="2" key="1">
    <citation type="journal article" date="2019" name="Int. J. Syst. Evol. Microbiol.">
        <title>The Global Catalogue of Microorganisms (GCM) 10K type strain sequencing project: providing services to taxonomists for standard genome sequencing and annotation.</title>
        <authorList>
            <consortium name="The Broad Institute Genomics Platform"/>
            <consortium name="The Broad Institute Genome Sequencing Center for Infectious Disease"/>
            <person name="Wu L."/>
            <person name="Ma J."/>
        </authorList>
    </citation>
    <scope>NUCLEOTIDE SEQUENCE [LARGE SCALE GENOMIC DNA]</scope>
    <source>
        <strain evidence="2">JCM 17917</strain>
    </source>
</reference>
<dbReference type="Proteomes" id="UP001501844">
    <property type="component" value="Unassembled WGS sequence"/>
</dbReference>
<dbReference type="InterPro" id="IPR037891">
    <property type="entry name" value="Cdil-like_sf"/>
</dbReference>
<comment type="caution">
    <text evidence="1">The sequence shown here is derived from an EMBL/GenBank/DDBJ whole genome shotgun (WGS) entry which is preliminary data.</text>
</comment>